<sequence length="56" mass="6180">MIVQGRYDVVCPMVSAWELHQAWPEAELIVVPDAGHSMAEPGIRSALIEATDKFLT</sequence>
<dbReference type="InterPro" id="IPR005944">
    <property type="entry name" value="Pro_iminopeptidase"/>
</dbReference>
<keyword evidence="3" id="KW-1185">Reference proteome</keyword>
<dbReference type="AlphaFoldDB" id="F4XLQ0"/>
<dbReference type="GO" id="GO:0005737">
    <property type="term" value="C:cytoplasm"/>
    <property type="evidence" value="ECO:0007669"/>
    <property type="project" value="InterPro"/>
</dbReference>
<dbReference type="GO" id="GO:0004177">
    <property type="term" value="F:aminopeptidase activity"/>
    <property type="evidence" value="ECO:0007669"/>
    <property type="project" value="UniProtKB-EC"/>
</dbReference>
<name>F4XLQ0_9CYAN</name>
<organism evidence="2 3">
    <name type="scientific">Moorena producens 3L</name>
    <dbReference type="NCBI Taxonomy" id="489825"/>
    <lineage>
        <taxon>Bacteria</taxon>
        <taxon>Bacillati</taxon>
        <taxon>Cyanobacteriota</taxon>
        <taxon>Cyanophyceae</taxon>
        <taxon>Coleofasciculales</taxon>
        <taxon>Coleofasciculaceae</taxon>
        <taxon>Moorena</taxon>
    </lineage>
</organism>
<dbReference type="InterPro" id="IPR029058">
    <property type="entry name" value="AB_hydrolase_fold"/>
</dbReference>
<dbReference type="Proteomes" id="UP000003959">
    <property type="component" value="Unassembled WGS sequence"/>
</dbReference>
<dbReference type="GO" id="GO:0006508">
    <property type="term" value="P:proteolysis"/>
    <property type="evidence" value="ECO:0007669"/>
    <property type="project" value="InterPro"/>
</dbReference>
<accession>F4XLQ0</accession>
<evidence type="ECO:0000313" key="2">
    <source>
        <dbReference type="EMBL" id="EGJ34525.1"/>
    </source>
</evidence>
<feature type="domain" description="Peptidase S33 tripeptidyl aminopeptidase-like C-terminal" evidence="1">
    <location>
        <begin position="1"/>
        <end position="55"/>
    </location>
</feature>
<gene>
    <name evidence="2" type="ORF">LYNGBM3L_15400</name>
</gene>
<dbReference type="eggNOG" id="COG2267">
    <property type="taxonomic scope" value="Bacteria"/>
</dbReference>
<dbReference type="InterPro" id="IPR013595">
    <property type="entry name" value="Pept_S33_TAP-like_C"/>
</dbReference>
<evidence type="ECO:0000313" key="3">
    <source>
        <dbReference type="Proteomes" id="UP000003959"/>
    </source>
</evidence>
<dbReference type="SUPFAM" id="SSF53474">
    <property type="entry name" value="alpha/beta-Hydrolases"/>
    <property type="match status" value="1"/>
</dbReference>
<evidence type="ECO:0000259" key="1">
    <source>
        <dbReference type="Pfam" id="PF08386"/>
    </source>
</evidence>
<dbReference type="PANTHER" id="PTHR43722:SF1">
    <property type="entry name" value="PROLINE IMINOPEPTIDASE"/>
    <property type="match status" value="1"/>
</dbReference>
<dbReference type="EMBL" id="GL890832">
    <property type="protein sequence ID" value="EGJ34525.1"/>
    <property type="molecule type" value="Genomic_DNA"/>
</dbReference>
<protein>
    <recommendedName>
        <fullName evidence="1">Peptidase S33 tripeptidyl aminopeptidase-like C-terminal domain-containing protein</fullName>
    </recommendedName>
</protein>
<proteinExistence type="predicted"/>
<dbReference type="Pfam" id="PF08386">
    <property type="entry name" value="Abhydrolase_4"/>
    <property type="match status" value="1"/>
</dbReference>
<reference evidence="3" key="1">
    <citation type="journal article" date="2011" name="Proc. Natl. Acad. Sci. U.S.A.">
        <title>Genomic insights into the physiology and ecology of the marine filamentous cyanobacterium Lyngbya majuscula.</title>
        <authorList>
            <person name="Jones A.C."/>
            <person name="Monroe E.A."/>
            <person name="Podell S."/>
            <person name="Hess W.R."/>
            <person name="Klages S."/>
            <person name="Esquenazi E."/>
            <person name="Niessen S."/>
            <person name="Hoover H."/>
            <person name="Rothmann M."/>
            <person name="Lasken R.S."/>
            <person name="Yates J.R.III."/>
            <person name="Reinhardt R."/>
            <person name="Kube M."/>
            <person name="Burkart M.D."/>
            <person name="Allen E.E."/>
            <person name="Dorrestein P.C."/>
            <person name="Gerwick W.H."/>
            <person name="Gerwick L."/>
        </authorList>
    </citation>
    <scope>NUCLEOTIDE SEQUENCE [LARGE SCALE GENOMIC DNA]</scope>
    <source>
        <strain evidence="3">3L</strain>
    </source>
</reference>
<dbReference type="HOGENOM" id="CLU_198501_0_0_3"/>
<dbReference type="PANTHER" id="PTHR43722">
    <property type="entry name" value="PROLINE IMINOPEPTIDASE"/>
    <property type="match status" value="1"/>
</dbReference>
<dbReference type="Gene3D" id="3.40.50.1820">
    <property type="entry name" value="alpha/beta hydrolase"/>
    <property type="match status" value="1"/>
</dbReference>